<sequence length="64" mass="6667">MSVPLHLDISTTPVGAPPPRDEPRQAPAVAAGRRSQGTVLESRGGSLANWNRGLHAQAEGGRSQ</sequence>
<keyword evidence="3" id="KW-1185">Reference proteome</keyword>
<reference evidence="2 3" key="2">
    <citation type="submission" date="2020-02" db="EMBL/GenBank/DDBJ databases">
        <title>Genome sequences of Thiorhodococcus mannitoliphagus and Thiorhodococcus minor, purple sulfur photosynthetic bacteria in the gammaproteobacterial family, Chromatiaceae.</title>
        <authorList>
            <person name="Aviles F.A."/>
            <person name="Meyer T.E."/>
            <person name="Kyndt J.A."/>
        </authorList>
    </citation>
    <scope>NUCLEOTIDE SEQUENCE [LARGE SCALE GENOMIC DNA]</scope>
    <source>
        <strain evidence="2 3">DSM 18266</strain>
    </source>
</reference>
<dbReference type="AlphaFoldDB" id="A0A6P1DU56"/>
<accession>A0A6P1DU56</accession>
<name>A0A6P1DU56_9GAMM</name>
<gene>
    <name evidence="2" type="ORF">G3480_16335</name>
</gene>
<dbReference type="Proteomes" id="UP000471640">
    <property type="component" value="Unassembled WGS sequence"/>
</dbReference>
<dbReference type="EMBL" id="JAAIJR010000071">
    <property type="protein sequence ID" value="NEX21857.1"/>
    <property type="molecule type" value="Genomic_DNA"/>
</dbReference>
<organism evidence="2 3">
    <name type="scientific">Thiorhodococcus mannitoliphagus</name>
    <dbReference type="NCBI Taxonomy" id="329406"/>
    <lineage>
        <taxon>Bacteria</taxon>
        <taxon>Pseudomonadati</taxon>
        <taxon>Pseudomonadota</taxon>
        <taxon>Gammaproteobacteria</taxon>
        <taxon>Chromatiales</taxon>
        <taxon>Chromatiaceae</taxon>
        <taxon>Thiorhodococcus</taxon>
    </lineage>
</organism>
<reference evidence="3" key="1">
    <citation type="journal article" date="2020" name="Microbiol. Resour. Announc.">
        <title>Draft Genome Sequences of Thiorhodococcus mannitoliphagus and Thiorhodococcus minor, Purple Sulfur Photosynthetic Bacteria in the Gammaproteobacterial Family Chromatiaceae.</title>
        <authorList>
            <person name="Aviles F.A."/>
            <person name="Meyer T.E."/>
            <person name="Kyndt J.A."/>
        </authorList>
    </citation>
    <scope>NUCLEOTIDE SEQUENCE [LARGE SCALE GENOMIC DNA]</scope>
    <source>
        <strain evidence="3">DSM 18266</strain>
    </source>
</reference>
<dbReference type="RefSeq" id="WP_164654960.1">
    <property type="nucleotide sequence ID" value="NZ_JAAIJR010000071.1"/>
</dbReference>
<protein>
    <submittedName>
        <fullName evidence="2">Uncharacterized protein</fullName>
    </submittedName>
</protein>
<comment type="caution">
    <text evidence="2">The sequence shown here is derived from an EMBL/GenBank/DDBJ whole genome shotgun (WGS) entry which is preliminary data.</text>
</comment>
<evidence type="ECO:0000256" key="1">
    <source>
        <dbReference type="SAM" id="MobiDB-lite"/>
    </source>
</evidence>
<proteinExistence type="predicted"/>
<feature type="region of interest" description="Disordered" evidence="1">
    <location>
        <begin position="1"/>
        <end position="64"/>
    </location>
</feature>
<evidence type="ECO:0000313" key="2">
    <source>
        <dbReference type="EMBL" id="NEX21857.1"/>
    </source>
</evidence>
<evidence type="ECO:0000313" key="3">
    <source>
        <dbReference type="Proteomes" id="UP000471640"/>
    </source>
</evidence>